<dbReference type="InterPro" id="IPR000719">
    <property type="entry name" value="Prot_kinase_dom"/>
</dbReference>
<dbReference type="InterPro" id="IPR001611">
    <property type="entry name" value="Leu-rich_rpt"/>
</dbReference>
<dbReference type="GO" id="GO:0005524">
    <property type="term" value="F:ATP binding"/>
    <property type="evidence" value="ECO:0007669"/>
    <property type="project" value="InterPro"/>
</dbReference>
<keyword evidence="8" id="KW-1185">Reference proteome</keyword>
<dbReference type="EMBL" id="VJMH01007223">
    <property type="protein sequence ID" value="KAF0685017.1"/>
    <property type="molecule type" value="Genomic_DNA"/>
</dbReference>
<reference evidence="7 8" key="1">
    <citation type="submission" date="2019-03" db="EMBL/GenBank/DDBJ databases">
        <authorList>
            <person name="Gaulin E."/>
            <person name="Dumas B."/>
        </authorList>
    </citation>
    <scope>NUCLEOTIDE SEQUENCE [LARGE SCALE GENOMIC DNA]</scope>
    <source>
        <strain evidence="7">CBS 568.67</strain>
    </source>
</reference>
<keyword evidence="4" id="KW-0472">Membrane</keyword>
<dbReference type="SUPFAM" id="SSF56112">
    <property type="entry name" value="Protein kinase-like (PK-like)"/>
    <property type="match status" value="1"/>
</dbReference>
<dbReference type="PROSITE" id="PS51450">
    <property type="entry name" value="LRR"/>
    <property type="match status" value="1"/>
</dbReference>
<feature type="compositionally biased region" description="Low complexity" evidence="3">
    <location>
        <begin position="547"/>
        <end position="559"/>
    </location>
</feature>
<protein>
    <submittedName>
        <fullName evidence="7">Aste57867_23046 protein</fullName>
    </submittedName>
</protein>
<organism evidence="7 8">
    <name type="scientific">Aphanomyces stellatus</name>
    <dbReference type="NCBI Taxonomy" id="120398"/>
    <lineage>
        <taxon>Eukaryota</taxon>
        <taxon>Sar</taxon>
        <taxon>Stramenopiles</taxon>
        <taxon>Oomycota</taxon>
        <taxon>Saprolegniomycetes</taxon>
        <taxon>Saprolegniales</taxon>
        <taxon>Verrucalvaceae</taxon>
        <taxon>Aphanomyces</taxon>
    </lineage>
</organism>
<keyword evidence="1" id="KW-0433">Leucine-rich repeat</keyword>
<dbReference type="PROSITE" id="PS50011">
    <property type="entry name" value="PROTEIN_KINASE_DOM"/>
    <property type="match status" value="1"/>
</dbReference>
<evidence type="ECO:0000256" key="4">
    <source>
        <dbReference type="SAM" id="Phobius"/>
    </source>
</evidence>
<dbReference type="OrthoDB" id="72369at2759"/>
<dbReference type="InterPro" id="IPR032675">
    <property type="entry name" value="LRR_dom_sf"/>
</dbReference>
<keyword evidence="2" id="KW-0677">Repeat</keyword>
<gene>
    <name evidence="7" type="primary">Aste57867_23046</name>
    <name evidence="6" type="ORF">As57867_022975</name>
    <name evidence="7" type="ORF">ASTE57867_23046</name>
</gene>
<feature type="region of interest" description="Disordered" evidence="3">
    <location>
        <begin position="497"/>
        <end position="561"/>
    </location>
</feature>
<dbReference type="EMBL" id="CAADRA010007249">
    <property type="protein sequence ID" value="VFT99694.1"/>
    <property type="molecule type" value="Genomic_DNA"/>
</dbReference>
<dbReference type="InterPro" id="IPR001245">
    <property type="entry name" value="Ser-Thr/Tyr_kinase_cat_dom"/>
</dbReference>
<dbReference type="Pfam" id="PF07714">
    <property type="entry name" value="PK_Tyr_Ser-Thr"/>
    <property type="match status" value="1"/>
</dbReference>
<dbReference type="PANTHER" id="PTHR44329:SF214">
    <property type="entry name" value="PROTEIN KINASE DOMAIN-CONTAINING PROTEIN"/>
    <property type="match status" value="1"/>
</dbReference>
<evidence type="ECO:0000256" key="1">
    <source>
        <dbReference type="ARBA" id="ARBA00022614"/>
    </source>
</evidence>
<dbReference type="SMART" id="SM00364">
    <property type="entry name" value="LRR_BAC"/>
    <property type="match status" value="4"/>
</dbReference>
<dbReference type="Gene3D" id="3.80.10.10">
    <property type="entry name" value="Ribonuclease Inhibitor"/>
    <property type="match status" value="1"/>
</dbReference>
<proteinExistence type="predicted"/>
<evidence type="ECO:0000313" key="6">
    <source>
        <dbReference type="EMBL" id="KAF0685017.1"/>
    </source>
</evidence>
<keyword evidence="4" id="KW-1133">Transmembrane helix</keyword>
<evidence type="ECO:0000313" key="8">
    <source>
        <dbReference type="Proteomes" id="UP000332933"/>
    </source>
</evidence>
<feature type="compositionally biased region" description="Basic and acidic residues" evidence="3">
    <location>
        <begin position="41"/>
        <end position="56"/>
    </location>
</feature>
<dbReference type="GO" id="GO:0004674">
    <property type="term" value="F:protein serine/threonine kinase activity"/>
    <property type="evidence" value="ECO:0007669"/>
    <property type="project" value="TreeGrafter"/>
</dbReference>
<dbReference type="InterPro" id="IPR011009">
    <property type="entry name" value="Kinase-like_dom_sf"/>
</dbReference>
<dbReference type="AlphaFoldDB" id="A0A485LNB4"/>
<dbReference type="Gene3D" id="1.10.510.10">
    <property type="entry name" value="Transferase(Phosphotransferase) domain 1"/>
    <property type="match status" value="1"/>
</dbReference>
<sequence length="916" mass="100922">MPGAMRMDDPLIGRGSRAKKTKKVVPAKKSKKETKSKKKPHTPDKKRAPSLDRPHDPYPALMAPEEDALIQGDDEASTDKNYDTKITSYYATCEQEPGVTLCTEKSTNRDYLCFSTASSKGKCKVHYVRRRAVDMQDFDRTYYSYGVNDEVNETGLAINFMEDPVRIDYLPRNMSMIDFHDLKGGLKFQNMVVPDGTNRLKNVQLTGYPTPGFSNITLPKSIVRINFLQNKITTFDPSDWKDSNLDEMMVENNLISTIGPVAFPSKLRFLNIRQNHLTDQSFHGTVFPATLRSLRLGNNQISSIAALPVRNLAHIERIGLRENKRITRLDKAAADALPPSLALFDLAGCSIAEITPDFYLPPAIKFLHLTDNNLTTIPSTLRFPHTLQRLSLDGNPIKSFDVSPDTFKQFQGLLAFVATSQHLVCGAGFEKKLVVNATYVCVGTGVTAVELANGAGSGGGNPRSGALPVVGIVSGVVGALTLAIVALFFMYRRRRSTDQGDDNSAFDSKSTPGTMEQGTLPPMPHVPTHHLDPMAPPPSGRHHQDTDVSSTDSSEVESSLDGYTSVAATQTSFGGYTATQVATSTLMRSSRKQAKVELPKVLTKHKDLTRLAIPPDELQHVHAFHGYVILSQASYDDARRYLEAATWNKHPVVLKPLLETKPAVRLRLLASLTHPNLILLYGVTWSWHDGDLKLVLEKVARGSLRSLLFAPHPPMWSLAEKLNMAADVATALLVLHEKNTIHHGLTDAHVYLTDTYQAKLGLPMHGHDGQHDGGDWEDATKDDPTRLLWIAPELLAGDQDATAAADMYSLGLLLSTLERQALPGDASTVNRLRDAAPPSDRRRRVSVVDELPDVEWFSPSCPEKLKQLGAQCLHLIPEDRPAAVDAAYTLRQLAKELADVAAKDKKPRTGRQSMDL</sequence>
<feature type="region of interest" description="Disordered" evidence="3">
    <location>
        <begin position="1"/>
        <end position="60"/>
    </location>
</feature>
<feature type="compositionally biased region" description="Basic residues" evidence="3">
    <location>
        <begin position="16"/>
        <end position="40"/>
    </location>
</feature>
<feature type="domain" description="Protein kinase" evidence="5">
    <location>
        <begin position="624"/>
        <end position="894"/>
    </location>
</feature>
<feature type="transmembrane region" description="Helical" evidence="4">
    <location>
        <begin position="466"/>
        <end position="489"/>
    </location>
</feature>
<dbReference type="PANTHER" id="PTHR44329">
    <property type="entry name" value="SERINE/THREONINE-PROTEIN KINASE TNNI3K-RELATED"/>
    <property type="match status" value="1"/>
</dbReference>
<dbReference type="InterPro" id="IPR051681">
    <property type="entry name" value="Ser/Thr_Kinases-Pseudokinases"/>
</dbReference>
<name>A0A485LNB4_9STRA</name>
<accession>A0A485LNB4</accession>
<feature type="compositionally biased region" description="Polar residues" evidence="3">
    <location>
        <begin position="505"/>
        <end position="517"/>
    </location>
</feature>
<reference evidence="6" key="2">
    <citation type="submission" date="2019-06" db="EMBL/GenBank/DDBJ databases">
        <title>Genomics analysis of Aphanomyces spp. identifies a new class of oomycete effector associated with host adaptation.</title>
        <authorList>
            <person name="Gaulin E."/>
        </authorList>
    </citation>
    <scope>NUCLEOTIDE SEQUENCE</scope>
    <source>
        <strain evidence="6">CBS 578.67</strain>
    </source>
</reference>
<evidence type="ECO:0000259" key="5">
    <source>
        <dbReference type="PROSITE" id="PS50011"/>
    </source>
</evidence>
<feature type="compositionally biased region" description="Basic and acidic residues" evidence="3">
    <location>
        <begin position="1"/>
        <end position="11"/>
    </location>
</feature>
<dbReference type="SUPFAM" id="SSF52058">
    <property type="entry name" value="L domain-like"/>
    <property type="match status" value="1"/>
</dbReference>
<keyword evidence="4" id="KW-0812">Transmembrane</keyword>
<evidence type="ECO:0000256" key="2">
    <source>
        <dbReference type="ARBA" id="ARBA00022737"/>
    </source>
</evidence>
<evidence type="ECO:0000313" key="7">
    <source>
        <dbReference type="EMBL" id="VFT99694.1"/>
    </source>
</evidence>
<dbReference type="Proteomes" id="UP000332933">
    <property type="component" value="Unassembled WGS sequence"/>
</dbReference>
<evidence type="ECO:0000256" key="3">
    <source>
        <dbReference type="SAM" id="MobiDB-lite"/>
    </source>
</evidence>